<dbReference type="EMBL" id="JAPDGR010000777">
    <property type="protein sequence ID" value="KAJ2987531.1"/>
    <property type="molecule type" value="Genomic_DNA"/>
</dbReference>
<accession>A0ACC1P7T6</accession>
<sequence>MIVAATLVYALHCTALAPAHNGLWFGSALDQTDGVWDCGLGLRTGTLVAVDGNLRHTLAAWRESGAHDWCLGVLASSRVEDRGPWAIWTARCGAEPMSSLVSPWCLLREGAEAADVTFRHLGGPGLVDSTLTLR</sequence>
<evidence type="ECO:0000313" key="1">
    <source>
        <dbReference type="EMBL" id="KAJ2987531.1"/>
    </source>
</evidence>
<reference evidence="1" key="1">
    <citation type="submission" date="2022-10" db="EMBL/GenBank/DDBJ databases">
        <title>Genome Sequence of Xylaria curta.</title>
        <authorList>
            <person name="Buettner E."/>
        </authorList>
    </citation>
    <scope>NUCLEOTIDE SEQUENCE</scope>
    <source>
        <strain evidence="1">Babe10</strain>
    </source>
</reference>
<keyword evidence="2" id="KW-1185">Reference proteome</keyword>
<gene>
    <name evidence="1" type="ORF">NUW58_g4457</name>
</gene>
<name>A0ACC1P7T6_9PEZI</name>
<comment type="caution">
    <text evidence="1">The sequence shown here is derived from an EMBL/GenBank/DDBJ whole genome shotgun (WGS) entry which is preliminary data.</text>
</comment>
<dbReference type="Proteomes" id="UP001143856">
    <property type="component" value="Unassembled WGS sequence"/>
</dbReference>
<organism evidence="1 2">
    <name type="scientific">Xylaria curta</name>
    <dbReference type="NCBI Taxonomy" id="42375"/>
    <lineage>
        <taxon>Eukaryota</taxon>
        <taxon>Fungi</taxon>
        <taxon>Dikarya</taxon>
        <taxon>Ascomycota</taxon>
        <taxon>Pezizomycotina</taxon>
        <taxon>Sordariomycetes</taxon>
        <taxon>Xylariomycetidae</taxon>
        <taxon>Xylariales</taxon>
        <taxon>Xylariaceae</taxon>
        <taxon>Xylaria</taxon>
    </lineage>
</organism>
<proteinExistence type="predicted"/>
<protein>
    <submittedName>
        <fullName evidence="1">Uncharacterized protein</fullName>
    </submittedName>
</protein>
<evidence type="ECO:0000313" key="2">
    <source>
        <dbReference type="Proteomes" id="UP001143856"/>
    </source>
</evidence>